<organism evidence="1 2">
    <name type="scientific">Paractinoplanes bogorensis</name>
    <dbReference type="NCBI Taxonomy" id="1610840"/>
    <lineage>
        <taxon>Bacteria</taxon>
        <taxon>Bacillati</taxon>
        <taxon>Actinomycetota</taxon>
        <taxon>Actinomycetes</taxon>
        <taxon>Micromonosporales</taxon>
        <taxon>Micromonosporaceae</taxon>
        <taxon>Paractinoplanes</taxon>
    </lineage>
</organism>
<reference evidence="1 2" key="1">
    <citation type="submission" date="2021-06" db="EMBL/GenBank/DDBJ databases">
        <title>Actinoplanes lichenicola sp. nov., and Actinoplanes ovalisporus sp. nov., isolated from lichen in Thailand.</title>
        <authorList>
            <person name="Saeng-In P."/>
            <person name="Kanchanasin P."/>
            <person name="Yuki M."/>
            <person name="Kudo T."/>
            <person name="Ohkuma M."/>
            <person name="Phongsopitanun W."/>
            <person name="Tanasupawat S."/>
        </authorList>
    </citation>
    <scope>NUCLEOTIDE SEQUENCE [LARGE SCALE GENOMIC DNA]</scope>
    <source>
        <strain evidence="1 2">NBRC 110975</strain>
    </source>
</reference>
<dbReference type="RefSeq" id="WP_215784859.1">
    <property type="nucleotide sequence ID" value="NZ_JAHKKG010000002.1"/>
</dbReference>
<accession>A0ABS5YHA4</accession>
<name>A0ABS5YHA4_9ACTN</name>
<evidence type="ECO:0000313" key="2">
    <source>
        <dbReference type="Proteomes" id="UP001519654"/>
    </source>
</evidence>
<keyword evidence="2" id="KW-1185">Reference proteome</keyword>
<proteinExistence type="predicted"/>
<evidence type="ECO:0000313" key="1">
    <source>
        <dbReference type="EMBL" id="MBU2662859.1"/>
    </source>
</evidence>
<comment type="caution">
    <text evidence="1">The sequence shown here is derived from an EMBL/GenBank/DDBJ whole genome shotgun (WGS) entry which is preliminary data.</text>
</comment>
<dbReference type="EMBL" id="JAHKKG010000002">
    <property type="protein sequence ID" value="MBU2662859.1"/>
    <property type="molecule type" value="Genomic_DNA"/>
</dbReference>
<protein>
    <submittedName>
        <fullName evidence="1">Uncharacterized protein</fullName>
    </submittedName>
</protein>
<gene>
    <name evidence="1" type="ORF">KOI35_04995</name>
</gene>
<dbReference type="Proteomes" id="UP001519654">
    <property type="component" value="Unassembled WGS sequence"/>
</dbReference>
<sequence length="71" mass="8421">MTTPEERHQGAVEAAREWCEDERRSYVDVDEETAERRTFVRQILEATPDLVQLGDGVWYAEKDPEHRIFWA</sequence>